<evidence type="ECO:0000256" key="4">
    <source>
        <dbReference type="PIRSR" id="PIRSR610905-2"/>
    </source>
</evidence>
<gene>
    <name evidence="5" type="ORF">JFL75_08025</name>
</gene>
<proteinExistence type="inferred from homology"/>
<dbReference type="Pfam" id="PF07470">
    <property type="entry name" value="Glyco_hydro_88"/>
    <property type="match status" value="1"/>
</dbReference>
<evidence type="ECO:0000256" key="1">
    <source>
        <dbReference type="ARBA" id="ARBA00022801"/>
    </source>
</evidence>
<dbReference type="SUPFAM" id="SSF48208">
    <property type="entry name" value="Six-hairpin glycosidases"/>
    <property type="match status" value="1"/>
</dbReference>
<reference evidence="5" key="1">
    <citation type="submission" date="2021-01" db="EMBL/GenBank/DDBJ databases">
        <title>Description of Breznakiella homolactica.</title>
        <authorList>
            <person name="Song Y."/>
            <person name="Brune A."/>
        </authorList>
    </citation>
    <scope>NUCLEOTIDE SEQUENCE</scope>
    <source>
        <strain evidence="5">RmG30</strain>
    </source>
</reference>
<dbReference type="AlphaFoldDB" id="A0A7T8BC73"/>
<dbReference type="PANTHER" id="PTHR36845">
    <property type="entry name" value="HYDROLASE, PUTATIVE (AFU_ORTHOLOGUE AFUA_7G05090)-RELATED"/>
    <property type="match status" value="1"/>
</dbReference>
<comment type="similarity">
    <text evidence="2">Belongs to the glycosyl hydrolase 88 family.</text>
</comment>
<feature type="binding site" evidence="4">
    <location>
        <position position="163"/>
    </location>
    <ligand>
        <name>substrate</name>
    </ligand>
</feature>
<feature type="binding site" evidence="4">
    <location>
        <position position="239"/>
    </location>
    <ligand>
        <name>substrate</name>
    </ligand>
</feature>
<evidence type="ECO:0000256" key="2">
    <source>
        <dbReference type="ARBA" id="ARBA00038358"/>
    </source>
</evidence>
<evidence type="ECO:0000313" key="5">
    <source>
        <dbReference type="EMBL" id="QQO10850.1"/>
    </source>
</evidence>
<dbReference type="RefSeq" id="WP_215628155.1">
    <property type="nucleotide sequence ID" value="NZ_CP067089.2"/>
</dbReference>
<dbReference type="PANTHER" id="PTHR36845:SF1">
    <property type="entry name" value="HYDROLASE, PUTATIVE (AFU_ORTHOLOGUE AFUA_7G05090)-RELATED"/>
    <property type="match status" value="1"/>
</dbReference>
<feature type="binding site" evidence="4">
    <location>
        <position position="221"/>
    </location>
    <ligand>
        <name>substrate</name>
    </ligand>
</feature>
<dbReference type="Proteomes" id="UP000595917">
    <property type="component" value="Chromosome"/>
</dbReference>
<keyword evidence="6" id="KW-1185">Reference proteome</keyword>
<evidence type="ECO:0000313" key="6">
    <source>
        <dbReference type="Proteomes" id="UP000595917"/>
    </source>
</evidence>
<dbReference type="KEGG" id="bhc:JFL75_08025"/>
<name>A0A7T8BC73_9SPIR</name>
<dbReference type="EMBL" id="CP067089">
    <property type="protein sequence ID" value="QQO10850.1"/>
    <property type="molecule type" value="Genomic_DNA"/>
</dbReference>
<feature type="active site" description="Nucleophile" evidence="3">
    <location>
        <position position="103"/>
    </location>
</feature>
<keyword evidence="1 5" id="KW-0378">Hydrolase</keyword>
<dbReference type="GO" id="GO:0052757">
    <property type="term" value="F:chondroitin hydrolase activity"/>
    <property type="evidence" value="ECO:0007669"/>
    <property type="project" value="TreeGrafter"/>
</dbReference>
<dbReference type="InterPro" id="IPR008928">
    <property type="entry name" value="6-hairpin_glycosidase_sf"/>
</dbReference>
<sequence>MKTDLFPGIAEASGGDIAAALDACAGRVYANLPEFTYRFQPPASRNNFYYPIENTEWTTGFWTGEIWLAWEHSRREVLKYAALIQTEDFRDRIVRGIKVDHHDMGFLYSLSCVAAWKLTGNERAKETAVMAADKLVSRFHEKGRFIQAWGPLGARDNYRLIIDCLLNLPLLHWASEVTGNARYREVALAHAETCLRVILRPDNSAYHTFFFNPETGEPDHGATHQGYKDDSPWARGQAWGIYGTALSYRYTKNPEYLEVFRKMTEFYFDRLPADMVPYWDLYFTEGEEPRDSSAAAITACGLLEMAEYLEDEEAGLYRKLARQTVGSLIAGYAVRNDTESNGLLLHGTYAKNSPYNTCENNGVDECVSWGDYFFMEALTRLSKDWTPYW</sequence>
<accession>A0A7T8BC73</accession>
<feature type="binding site" evidence="4">
    <location>
        <position position="103"/>
    </location>
    <ligand>
        <name>substrate</name>
    </ligand>
</feature>
<feature type="binding site" evidence="4">
    <location>
        <position position="235"/>
    </location>
    <ligand>
        <name>substrate</name>
    </ligand>
</feature>
<organism evidence="5 6">
    <name type="scientific">Breznakiella homolactica</name>
    <dbReference type="NCBI Taxonomy" id="2798577"/>
    <lineage>
        <taxon>Bacteria</taxon>
        <taxon>Pseudomonadati</taxon>
        <taxon>Spirochaetota</taxon>
        <taxon>Spirochaetia</taxon>
        <taxon>Spirochaetales</taxon>
        <taxon>Breznakiellaceae</taxon>
        <taxon>Breznakiella</taxon>
    </lineage>
</organism>
<feature type="binding site" evidence="4">
    <location>
        <position position="223"/>
    </location>
    <ligand>
        <name>substrate</name>
    </ligand>
</feature>
<dbReference type="InterPro" id="IPR052369">
    <property type="entry name" value="UG_Glycosaminoglycan_Hydrolase"/>
</dbReference>
<feature type="active site" description="Proton donor" evidence="3">
    <location>
        <position position="163"/>
    </location>
</feature>
<evidence type="ECO:0000256" key="3">
    <source>
        <dbReference type="PIRSR" id="PIRSR610905-1"/>
    </source>
</evidence>
<dbReference type="InterPro" id="IPR010905">
    <property type="entry name" value="Glyco_hydro_88"/>
</dbReference>
<protein>
    <submittedName>
        <fullName evidence="5">Glycoside hydrolase family 88 protein</fullName>
    </submittedName>
</protein>
<dbReference type="Gene3D" id="1.50.10.10">
    <property type="match status" value="1"/>
</dbReference>
<dbReference type="GO" id="GO:0000272">
    <property type="term" value="P:polysaccharide catabolic process"/>
    <property type="evidence" value="ECO:0007669"/>
    <property type="project" value="TreeGrafter"/>
</dbReference>
<dbReference type="InterPro" id="IPR012341">
    <property type="entry name" value="6hp_glycosidase-like_sf"/>
</dbReference>